<dbReference type="EMBL" id="LFYR01002138">
    <property type="protein sequence ID" value="KMZ56746.1"/>
    <property type="molecule type" value="Genomic_DNA"/>
</dbReference>
<evidence type="ECO:0000313" key="3">
    <source>
        <dbReference type="Proteomes" id="UP000036987"/>
    </source>
</evidence>
<dbReference type="InterPro" id="IPR011989">
    <property type="entry name" value="ARM-like"/>
</dbReference>
<organism evidence="2 3">
    <name type="scientific">Zostera marina</name>
    <name type="common">Eelgrass</name>
    <dbReference type="NCBI Taxonomy" id="29655"/>
    <lineage>
        <taxon>Eukaryota</taxon>
        <taxon>Viridiplantae</taxon>
        <taxon>Streptophyta</taxon>
        <taxon>Embryophyta</taxon>
        <taxon>Tracheophyta</taxon>
        <taxon>Spermatophyta</taxon>
        <taxon>Magnoliopsida</taxon>
        <taxon>Liliopsida</taxon>
        <taxon>Zosteraceae</taxon>
        <taxon>Zostera</taxon>
    </lineage>
</organism>
<gene>
    <name evidence="2" type="ORF">ZOSMA_91G00110</name>
</gene>
<dbReference type="STRING" id="29655.A0A0K9NJ08"/>
<proteinExistence type="predicted"/>
<dbReference type="Pfam" id="PF00514">
    <property type="entry name" value="Arm"/>
    <property type="match status" value="1"/>
</dbReference>
<dbReference type="InterPro" id="IPR000225">
    <property type="entry name" value="Armadillo"/>
</dbReference>
<evidence type="ECO:0000313" key="2">
    <source>
        <dbReference type="EMBL" id="KMZ56746.1"/>
    </source>
</evidence>
<keyword evidence="3" id="KW-1185">Reference proteome</keyword>
<dbReference type="SUPFAM" id="SSF48371">
    <property type="entry name" value="ARM repeat"/>
    <property type="match status" value="1"/>
</dbReference>
<dbReference type="OrthoDB" id="7537227at2759"/>
<name>A0A0K9NJ08_ZOSMR</name>
<dbReference type="Proteomes" id="UP000036987">
    <property type="component" value="Unassembled WGS sequence"/>
</dbReference>
<dbReference type="AlphaFoldDB" id="A0A0K9NJ08"/>
<dbReference type="Pfam" id="PF23005">
    <property type="entry name" value="DUF7032"/>
    <property type="match status" value="1"/>
</dbReference>
<dbReference type="SMART" id="SM00185">
    <property type="entry name" value="ARM"/>
    <property type="match status" value="4"/>
</dbReference>
<evidence type="ECO:0000259" key="1">
    <source>
        <dbReference type="Pfam" id="PF23005"/>
    </source>
</evidence>
<dbReference type="PANTHER" id="PTHR46043:SF2">
    <property type="entry name" value="ARM REPEAT SUPERFAMILY PROTEIN"/>
    <property type="match status" value="1"/>
</dbReference>
<dbReference type="InterPro" id="IPR054296">
    <property type="entry name" value="DUF7032"/>
</dbReference>
<dbReference type="PANTHER" id="PTHR46043">
    <property type="entry name" value="ARM REPEAT SUPERFAMILY PROTEIN"/>
    <property type="match status" value="1"/>
</dbReference>
<accession>A0A0K9NJ08</accession>
<protein>
    <submittedName>
        <fullName evidence="2">ARM repeat superfamily protein</fullName>
    </submittedName>
</protein>
<feature type="domain" description="DUF7032" evidence="1">
    <location>
        <begin position="8"/>
        <end position="69"/>
    </location>
</feature>
<dbReference type="Gene3D" id="1.25.10.10">
    <property type="entry name" value="Leucine-rich Repeat Variant"/>
    <property type="match status" value="2"/>
</dbReference>
<sequence length="530" mass="56732">MSLSSITFFSHPLFPTLLPSLLSTLVSLRSISIRCTDSSNSGGKLLLQSDLDIASSSLDLHLHDLQLLLPLLFKPTGSRGESDLDEANAIVLSHPTPSSSKEDVSLFVRDLFARLVIGDAELKKKALDSLLRLLLECGSIAANLFVEEVDINCLIHLLDSNNQSSAIRELAVASIAALASTSEVSRKVIFEEGVLGPLLRLLDSGSTVSREHSADAIATITSDPNNAWAVAAYGGIAVLIDACRSSTGGSTETRKKASSSLRNVVVASVGGDTKEAMVEEGAIPVLLEMLGDSDTTIQKNSAHCLWILASSGESFRVLILKQGALSKILQLFHSCDNPELMEHVLRPLHVLSSSISAAKTLSGSLVFLSRLADLIGQHHCQHLAASLLFNLSISDDAKRLMAGCMGALVKMMMELPKPAGSHVIAARVLVSLLSIRSNRKELSKDAKSMTRLVQMLNPKSNDGLSKNLPVSVVLALAEDRGGCRKRIVAAGACQHLQKLVELDVSGAKRALQRISGGRFKNLFSSITWRE</sequence>
<dbReference type="OMA" id="QEKSANC"/>
<comment type="caution">
    <text evidence="2">The sequence shown here is derived from an EMBL/GenBank/DDBJ whole genome shotgun (WGS) entry which is preliminary data.</text>
</comment>
<reference evidence="3" key="1">
    <citation type="journal article" date="2016" name="Nature">
        <title>The genome of the seagrass Zostera marina reveals angiosperm adaptation to the sea.</title>
        <authorList>
            <person name="Olsen J.L."/>
            <person name="Rouze P."/>
            <person name="Verhelst B."/>
            <person name="Lin Y.-C."/>
            <person name="Bayer T."/>
            <person name="Collen J."/>
            <person name="Dattolo E."/>
            <person name="De Paoli E."/>
            <person name="Dittami S."/>
            <person name="Maumus F."/>
            <person name="Michel G."/>
            <person name="Kersting A."/>
            <person name="Lauritano C."/>
            <person name="Lohaus R."/>
            <person name="Toepel M."/>
            <person name="Tonon T."/>
            <person name="Vanneste K."/>
            <person name="Amirebrahimi M."/>
            <person name="Brakel J."/>
            <person name="Bostroem C."/>
            <person name="Chovatia M."/>
            <person name="Grimwood J."/>
            <person name="Jenkins J.W."/>
            <person name="Jueterbock A."/>
            <person name="Mraz A."/>
            <person name="Stam W.T."/>
            <person name="Tice H."/>
            <person name="Bornberg-Bauer E."/>
            <person name="Green P.J."/>
            <person name="Pearson G.A."/>
            <person name="Procaccini G."/>
            <person name="Duarte C.M."/>
            <person name="Schmutz J."/>
            <person name="Reusch T.B.H."/>
            <person name="Van de Peer Y."/>
        </authorList>
    </citation>
    <scope>NUCLEOTIDE SEQUENCE [LARGE SCALE GENOMIC DNA]</scope>
    <source>
        <strain evidence="3">cv. Finnish</strain>
    </source>
</reference>
<dbReference type="InterPro" id="IPR016024">
    <property type="entry name" value="ARM-type_fold"/>
</dbReference>